<protein>
    <submittedName>
        <fullName evidence="1">Uncharacterized protein</fullName>
    </submittedName>
</protein>
<gene>
    <name evidence="1" type="ORF">FQP89_13535</name>
</gene>
<evidence type="ECO:0000313" key="2">
    <source>
        <dbReference type="Proteomes" id="UP000317288"/>
    </source>
</evidence>
<dbReference type="EMBL" id="VNFE01000004">
    <property type="protein sequence ID" value="TVU89042.1"/>
    <property type="molecule type" value="Genomic_DNA"/>
</dbReference>
<accession>A0A558J681</accession>
<evidence type="ECO:0000313" key="1">
    <source>
        <dbReference type="EMBL" id="TVU89042.1"/>
    </source>
</evidence>
<proteinExistence type="predicted"/>
<dbReference type="AlphaFoldDB" id="A0A558J681"/>
<dbReference type="Proteomes" id="UP000317288">
    <property type="component" value="Unassembled WGS sequence"/>
</dbReference>
<reference evidence="1 2" key="1">
    <citation type="submission" date="2019-07" db="EMBL/GenBank/DDBJ databases">
        <title>Diversity of Bacteria from Kongsfjorden, Arctic.</title>
        <authorList>
            <person name="Yu Y."/>
        </authorList>
    </citation>
    <scope>NUCLEOTIDE SEQUENCE [LARGE SCALE GENOMIC DNA]</scope>
    <source>
        <strain evidence="1 2">SM1922</strain>
    </source>
</reference>
<name>A0A558J681_9GAMM</name>
<comment type="caution">
    <text evidence="1">The sequence shown here is derived from an EMBL/GenBank/DDBJ whole genome shotgun (WGS) entry which is preliminary data.</text>
</comment>
<sequence>MAADALYIAAAPPFQGRHCALALFVQGKLMLNNYGFEGAQWDAAKEQATSILVDVATRKGRIAYSELVGQISALSLEPYDSRLFHLLGEISSEEDEAGRGMLTAIVVHKSGDMQPGPGFFELAKSLGKNTKDPLACWISEFNKVHDYWANKHGRA</sequence>
<organism evidence="1 2">
    <name type="scientific">Vreelandella titanicae</name>
    <dbReference type="NCBI Taxonomy" id="664683"/>
    <lineage>
        <taxon>Bacteria</taxon>
        <taxon>Pseudomonadati</taxon>
        <taxon>Pseudomonadota</taxon>
        <taxon>Gammaproteobacteria</taxon>
        <taxon>Oceanospirillales</taxon>
        <taxon>Halomonadaceae</taxon>
        <taxon>Vreelandella</taxon>
    </lineage>
</organism>
<dbReference type="RefSeq" id="WP_144811864.1">
    <property type="nucleotide sequence ID" value="NZ_VNFE01000004.1"/>
</dbReference>